<evidence type="ECO:0000313" key="3">
    <source>
        <dbReference type="Proteomes" id="UP000095256"/>
    </source>
</evidence>
<sequence length="79" mass="8813">MRCDDLSLPFFYVGKMKNLGESKRNISVILREESFIVLLILILSSSFLIDLMMIGGELSPNVGESGENQVKVIRNSGHL</sequence>
<keyword evidence="1" id="KW-0472">Membrane</keyword>
<protein>
    <submittedName>
        <fullName evidence="2">Uncharacterized protein</fullName>
    </submittedName>
</protein>
<dbReference type="AlphaFoldDB" id="A0A1E5KSQ4"/>
<dbReference type="Proteomes" id="UP000095256">
    <property type="component" value="Unassembled WGS sequence"/>
</dbReference>
<dbReference type="EMBL" id="MIEK01000078">
    <property type="protein sequence ID" value="OEH80883.1"/>
    <property type="molecule type" value="Genomic_DNA"/>
</dbReference>
<gene>
    <name evidence="2" type="ORF">BCR26_06535</name>
</gene>
<organism evidence="2 3">
    <name type="scientific">Enterococcus rivorum</name>
    <dbReference type="NCBI Taxonomy" id="762845"/>
    <lineage>
        <taxon>Bacteria</taxon>
        <taxon>Bacillati</taxon>
        <taxon>Bacillota</taxon>
        <taxon>Bacilli</taxon>
        <taxon>Lactobacillales</taxon>
        <taxon>Enterococcaceae</taxon>
        <taxon>Enterococcus</taxon>
    </lineage>
</organism>
<name>A0A1E5KSQ4_9ENTE</name>
<feature type="transmembrane region" description="Helical" evidence="1">
    <location>
        <begin position="34"/>
        <end position="54"/>
    </location>
</feature>
<proteinExistence type="predicted"/>
<reference evidence="2 3" key="1">
    <citation type="submission" date="2016-09" db="EMBL/GenBank/DDBJ databases">
        <authorList>
            <person name="Capua I."/>
            <person name="De Benedictis P."/>
            <person name="Joannis T."/>
            <person name="Lombin L.H."/>
            <person name="Cattoli G."/>
        </authorList>
    </citation>
    <scope>NUCLEOTIDE SEQUENCE [LARGE SCALE GENOMIC DNA]</scope>
    <source>
        <strain evidence="2 3">LMG 25899</strain>
    </source>
</reference>
<keyword evidence="3" id="KW-1185">Reference proteome</keyword>
<accession>A0A1E5KSQ4</accession>
<keyword evidence="1" id="KW-0812">Transmembrane</keyword>
<dbReference type="STRING" id="762845.BCR26_06535"/>
<comment type="caution">
    <text evidence="2">The sequence shown here is derived from an EMBL/GenBank/DDBJ whole genome shotgun (WGS) entry which is preliminary data.</text>
</comment>
<evidence type="ECO:0000256" key="1">
    <source>
        <dbReference type="SAM" id="Phobius"/>
    </source>
</evidence>
<keyword evidence="1" id="KW-1133">Transmembrane helix</keyword>
<evidence type="ECO:0000313" key="2">
    <source>
        <dbReference type="EMBL" id="OEH80883.1"/>
    </source>
</evidence>